<gene>
    <name evidence="1" type="ORF">H9853_02510</name>
</gene>
<dbReference type="AlphaFoldDB" id="A0A9D2AYI2"/>
<dbReference type="Proteomes" id="UP000824156">
    <property type="component" value="Unassembled WGS sequence"/>
</dbReference>
<dbReference type="PROSITE" id="PS51257">
    <property type="entry name" value="PROKAR_LIPOPROTEIN"/>
    <property type="match status" value="1"/>
</dbReference>
<reference evidence="1" key="2">
    <citation type="submission" date="2021-04" db="EMBL/GenBank/DDBJ databases">
        <authorList>
            <person name="Gilroy R."/>
        </authorList>
    </citation>
    <scope>NUCLEOTIDE SEQUENCE</scope>
    <source>
        <strain evidence="1">1719</strain>
    </source>
</reference>
<evidence type="ECO:0000313" key="1">
    <source>
        <dbReference type="EMBL" id="HIX53874.1"/>
    </source>
</evidence>
<reference evidence="1" key="1">
    <citation type="journal article" date="2021" name="PeerJ">
        <title>Extensive microbial diversity within the chicken gut microbiome revealed by metagenomics and culture.</title>
        <authorList>
            <person name="Gilroy R."/>
            <person name="Ravi A."/>
            <person name="Getino M."/>
            <person name="Pursley I."/>
            <person name="Horton D.L."/>
            <person name="Alikhan N.F."/>
            <person name="Baker D."/>
            <person name="Gharbi K."/>
            <person name="Hall N."/>
            <person name="Watson M."/>
            <person name="Adriaenssens E.M."/>
            <person name="Foster-Nyarko E."/>
            <person name="Jarju S."/>
            <person name="Secka A."/>
            <person name="Antonio M."/>
            <person name="Oren A."/>
            <person name="Chaudhuri R.R."/>
            <person name="La Ragione R."/>
            <person name="Hildebrand F."/>
            <person name="Pallen M.J."/>
        </authorList>
    </citation>
    <scope>NUCLEOTIDE SEQUENCE</scope>
    <source>
        <strain evidence="1">1719</strain>
    </source>
</reference>
<organism evidence="1 2">
    <name type="scientific">Candidatus Sphingobacterium stercoripullorum</name>
    <dbReference type="NCBI Taxonomy" id="2838759"/>
    <lineage>
        <taxon>Bacteria</taxon>
        <taxon>Pseudomonadati</taxon>
        <taxon>Bacteroidota</taxon>
        <taxon>Sphingobacteriia</taxon>
        <taxon>Sphingobacteriales</taxon>
        <taxon>Sphingobacteriaceae</taxon>
        <taxon>Sphingobacterium</taxon>
    </lineage>
</organism>
<comment type="caution">
    <text evidence="1">The sequence shown here is derived from an EMBL/GenBank/DDBJ whole genome shotgun (WGS) entry which is preliminary data.</text>
</comment>
<protein>
    <submittedName>
        <fullName evidence="1">DUF4249 domain-containing protein</fullName>
    </submittedName>
</protein>
<sequence>MKRLFVFAALVLGFFFQSCEETIDLDFQDIDPVIVVEAELSNLSNQQEIRVNKTKSIFESGRFVYVEDAHVVVSTSKGQSFQFIHQGEGKYTHSNFIPQQGVEYSLSVLSEGQHITAKSTMQAYVEVDSLGFIEENILDQSYDFVAIRFLDPNDEENYYKYTMSVNDKPAKFMAVFSDKLNNGRDVEHRFYDADNDFYQGDKVVVYRSLISKEVFRYWNEYQRLTPSSSAPSNPTSNLSGGALGYFSINNTKRYTLEYTNMRQE</sequence>
<evidence type="ECO:0000313" key="2">
    <source>
        <dbReference type="Proteomes" id="UP000824156"/>
    </source>
</evidence>
<dbReference type="Pfam" id="PF14054">
    <property type="entry name" value="DUF4249"/>
    <property type="match status" value="1"/>
</dbReference>
<dbReference type="InterPro" id="IPR025345">
    <property type="entry name" value="DUF4249"/>
</dbReference>
<name>A0A9D2AYI2_9SPHI</name>
<proteinExistence type="predicted"/>
<dbReference type="EMBL" id="DXEZ01000072">
    <property type="protein sequence ID" value="HIX53874.1"/>
    <property type="molecule type" value="Genomic_DNA"/>
</dbReference>
<accession>A0A9D2AYI2</accession>